<organism evidence="1 2">
    <name type="scientific">Methanosarcina acetivorans</name>
    <dbReference type="NCBI Taxonomy" id="2214"/>
    <lineage>
        <taxon>Archaea</taxon>
        <taxon>Methanobacteriati</taxon>
        <taxon>Methanobacteriota</taxon>
        <taxon>Stenosarchaea group</taxon>
        <taxon>Methanomicrobia</taxon>
        <taxon>Methanosarcinales</taxon>
        <taxon>Methanosarcinaceae</taxon>
        <taxon>Methanosarcina</taxon>
    </lineage>
</organism>
<proteinExistence type="predicted"/>
<reference evidence="1" key="1">
    <citation type="journal article" date="2020" name="bioRxiv">
        <title>A rank-normalized archaeal taxonomy based on genome phylogeny resolves widespread incomplete and uneven classifications.</title>
        <authorList>
            <person name="Rinke C."/>
            <person name="Chuvochina M."/>
            <person name="Mussig A.J."/>
            <person name="Chaumeil P.-A."/>
            <person name="Waite D.W."/>
            <person name="Whitman W.B."/>
            <person name="Parks D.H."/>
            <person name="Hugenholtz P."/>
        </authorList>
    </citation>
    <scope>NUCLEOTIDE SEQUENCE</scope>
    <source>
        <strain evidence="1">UBA8876</strain>
    </source>
</reference>
<dbReference type="PANTHER" id="PTHR40050">
    <property type="entry name" value="INNER SPORE COAT PROTEIN H"/>
    <property type="match status" value="1"/>
</dbReference>
<dbReference type="InterPro" id="IPR014867">
    <property type="entry name" value="Spore_coat_CotH_CotH2/3/7"/>
</dbReference>
<dbReference type="Pfam" id="PF08757">
    <property type="entry name" value="CotH"/>
    <property type="match status" value="1"/>
</dbReference>
<evidence type="ECO:0008006" key="3">
    <source>
        <dbReference type="Google" id="ProtNLM"/>
    </source>
</evidence>
<dbReference type="GeneID" id="1474417"/>
<dbReference type="EMBL" id="DUJU01000161">
    <property type="protein sequence ID" value="HIH95159.1"/>
    <property type="molecule type" value="Genomic_DNA"/>
</dbReference>
<dbReference type="Proteomes" id="UP000600774">
    <property type="component" value="Unassembled WGS sequence"/>
</dbReference>
<evidence type="ECO:0000313" key="2">
    <source>
        <dbReference type="Proteomes" id="UP000600774"/>
    </source>
</evidence>
<accession>A0A832SDZ5</accession>
<evidence type="ECO:0000313" key="1">
    <source>
        <dbReference type="EMBL" id="HIH95159.1"/>
    </source>
</evidence>
<sequence length="395" mass="44818">MSKQELCNDFYDMNNVVTIRITMPQSDWEALRNAEPYGGICNYAYTEDRYDWFKTTSVEIAGSAFPSGGFHSFESVAIGKKSYCGSFSTSKPSLKLNFSKYVSSNEKAIEGLVGTQYITLNNCVQDPSYIRQPLGYFLFKQAGLPYSRCNFAKVYVNGTDYGVYLNIEPIKKRHIQNNFNDNDEGNLYEIEEGEDFTQSIIDADRISCESMSKYSNMKDLELATTEISDNGLSGMAKVIDINQFLRFFAMEVLLKHWDGYTNKLNNAYIYNDVVAVKTPSVNDVKFKFIPWGVDRILQKTEKFQLYDASVLGKLVLEDANSLAKLKMEIRNYSNTIFDRGNYNNVLNPYIDQMQNILISLGLTELTSQIEGVREQLKLVKSGGFQLIGEFSAALV</sequence>
<dbReference type="RefSeq" id="WP_052279167.1">
    <property type="nucleotide sequence ID" value="NZ_DUJU01000161.1"/>
</dbReference>
<name>A0A832SDZ5_9EURY</name>
<comment type="caution">
    <text evidence="1">The sequence shown here is derived from an EMBL/GenBank/DDBJ whole genome shotgun (WGS) entry which is preliminary data.</text>
</comment>
<protein>
    <recommendedName>
        <fullName evidence="3">Cellulosomal protein</fullName>
    </recommendedName>
</protein>
<gene>
    <name evidence="1" type="ORF">HA338_14445</name>
</gene>
<dbReference type="PANTHER" id="PTHR40050:SF1">
    <property type="entry name" value="INNER SPORE COAT PROTEIN H"/>
    <property type="match status" value="1"/>
</dbReference>
<dbReference type="AlphaFoldDB" id="A0A832SDZ5"/>